<dbReference type="SUPFAM" id="SSF52266">
    <property type="entry name" value="SGNH hydrolase"/>
    <property type="match status" value="1"/>
</dbReference>
<dbReference type="RefSeq" id="WP_071538743.1">
    <property type="nucleotide sequence ID" value="NZ_CP015016.1"/>
</dbReference>
<dbReference type="Proteomes" id="UP000182060">
    <property type="component" value="Chromosome"/>
</dbReference>
<sequence length="264" mass="30001">MQRIRVFLKGNLDLYDSLHSCRINNTLCWNGINDAQEIQHKKFRVQIRHEIWTRSDALLESTGNPPQSLLDRDLALGSFTPISQFSRSLFDAKADAYILSIQPDIAMSLVRHKKEGYLFHPAHLSRWEKIDVQWFEENFVAIEPLEPAESMKNLSDIIDLIRQKSDAPILIYNTSSVIPGDQVHSYVGLTDSLGVRIKKFNLALIELSNQTGVSIVDVNRILACHGVNHLKLDTWHLNADALKLIADEVARIILELIPYSGTHD</sequence>
<proteinExistence type="predicted"/>
<dbReference type="GO" id="GO:0016788">
    <property type="term" value="F:hydrolase activity, acting on ester bonds"/>
    <property type="evidence" value="ECO:0007669"/>
    <property type="project" value="UniProtKB-ARBA"/>
</dbReference>
<name>A0AAC9IPP6_9BURK</name>
<evidence type="ECO:0000313" key="2">
    <source>
        <dbReference type="Proteomes" id="UP000182060"/>
    </source>
</evidence>
<dbReference type="AlphaFoldDB" id="A0AAC9IPP6"/>
<reference evidence="1" key="1">
    <citation type="journal article" date="2017" name="Appl. Environ. Microbiol.">
        <title>Microdiversification of a pelagic Polynucleobacter species is mainly driven by acquisition of genomic islands from a partially interspecific gene pool.</title>
        <authorList>
            <person name="Hoetzinger M."/>
            <person name="Hahn M.W."/>
            <person name="Jezberova J."/>
            <person name="Schmidt J."/>
            <person name="Koll U."/>
        </authorList>
    </citation>
    <scope>NUCLEOTIDE SEQUENCE</scope>
    <source>
        <strain evidence="1">MWH-RechtKol4</strain>
    </source>
</reference>
<dbReference type="EMBL" id="CP015017">
    <property type="protein sequence ID" value="APC00514.1"/>
    <property type="molecule type" value="Genomic_DNA"/>
</dbReference>
<accession>A0AAC9IPP6</accession>
<gene>
    <name evidence="1" type="ORF">AOC25_02185</name>
</gene>
<evidence type="ECO:0000313" key="1">
    <source>
        <dbReference type="EMBL" id="APC00514.1"/>
    </source>
</evidence>
<dbReference type="InterPro" id="IPR036514">
    <property type="entry name" value="SGNH_hydro_sf"/>
</dbReference>
<evidence type="ECO:0008006" key="3">
    <source>
        <dbReference type="Google" id="ProtNLM"/>
    </source>
</evidence>
<protein>
    <recommendedName>
        <fullName evidence="3">SGNH/GDSL hydrolase family protein</fullName>
    </recommendedName>
</protein>
<dbReference type="Gene3D" id="3.40.50.1110">
    <property type="entry name" value="SGNH hydrolase"/>
    <property type="match status" value="1"/>
</dbReference>
<organism evidence="1 2">
    <name type="scientific">Polynucleobacter asymbioticus</name>
    <dbReference type="NCBI Taxonomy" id="576611"/>
    <lineage>
        <taxon>Bacteria</taxon>
        <taxon>Pseudomonadati</taxon>
        <taxon>Pseudomonadota</taxon>
        <taxon>Betaproteobacteria</taxon>
        <taxon>Burkholderiales</taxon>
        <taxon>Burkholderiaceae</taxon>
        <taxon>Polynucleobacter</taxon>
    </lineage>
</organism>